<name>A0A7X2V5I9_9BACI</name>
<comment type="caution">
    <text evidence="2">The sequence shown here is derived from an EMBL/GenBank/DDBJ whole genome shotgun (WGS) entry which is preliminary data.</text>
</comment>
<evidence type="ECO:0000313" key="3">
    <source>
        <dbReference type="Proteomes" id="UP000434639"/>
    </source>
</evidence>
<organism evidence="2 3">
    <name type="scientific">Metabacillus mangrovi</name>
    <dbReference type="NCBI Taxonomy" id="1491830"/>
    <lineage>
        <taxon>Bacteria</taxon>
        <taxon>Bacillati</taxon>
        <taxon>Bacillota</taxon>
        <taxon>Bacilli</taxon>
        <taxon>Bacillales</taxon>
        <taxon>Bacillaceae</taxon>
        <taxon>Metabacillus</taxon>
    </lineage>
</organism>
<dbReference type="EMBL" id="WMIB01000011">
    <property type="protein sequence ID" value="MTH54103.1"/>
    <property type="molecule type" value="Genomic_DNA"/>
</dbReference>
<dbReference type="Proteomes" id="UP000434639">
    <property type="component" value="Unassembled WGS sequence"/>
</dbReference>
<evidence type="ECO:0000313" key="2">
    <source>
        <dbReference type="EMBL" id="MTH54103.1"/>
    </source>
</evidence>
<keyword evidence="3" id="KW-1185">Reference proteome</keyword>
<proteinExistence type="predicted"/>
<gene>
    <name evidence="2" type="ORF">GKZ89_11850</name>
</gene>
<feature type="region of interest" description="Disordered" evidence="1">
    <location>
        <begin position="1"/>
        <end position="20"/>
    </location>
</feature>
<dbReference type="RefSeq" id="WP_155112629.1">
    <property type="nucleotide sequence ID" value="NZ_WMIB01000011.1"/>
</dbReference>
<evidence type="ECO:0000256" key="1">
    <source>
        <dbReference type="SAM" id="MobiDB-lite"/>
    </source>
</evidence>
<reference evidence="2 3" key="1">
    <citation type="journal article" date="2017" name="Int. J. Syst. Evol. Microbiol.">
        <title>Bacillus mangrovi sp. nov., isolated from a sediment sample from a mangrove forest.</title>
        <authorList>
            <person name="Gupta V."/>
            <person name="Singh P.K."/>
            <person name="Korpole S."/>
            <person name="Tanuku N.R.S."/>
            <person name="Pinnaka A.K."/>
        </authorList>
    </citation>
    <scope>NUCLEOTIDE SEQUENCE [LARGE SCALE GENOMIC DNA]</scope>
    <source>
        <strain evidence="2 3">KCTC 33872</strain>
    </source>
</reference>
<protein>
    <submittedName>
        <fullName evidence="2">Uncharacterized protein</fullName>
    </submittedName>
</protein>
<sequence length="126" mass="14751">MRPPTLNDEVKQKQNPEELSTINSKNLTEFESYLESLVKKAVKRVLFKSNNSKSPAKLTKIIVNEYPFDVDELRNHTIDKLNENPEIPNINLKISLLKKVANNKKYKKIAQIAQNMLDKEWWKNNE</sequence>
<accession>A0A7X2V5I9</accession>
<dbReference type="AlphaFoldDB" id="A0A7X2V5I9"/>